<dbReference type="InterPro" id="IPR017945">
    <property type="entry name" value="DHBP_synth_RibB-like_a/b_dom"/>
</dbReference>
<comment type="catalytic activity">
    <reaction evidence="11">
        <text>L-threonine + hydrogencarbonate + ATP = L-threonylcarbamoyladenylate + diphosphate + H2O</text>
        <dbReference type="Rhea" id="RHEA:36407"/>
        <dbReference type="ChEBI" id="CHEBI:15377"/>
        <dbReference type="ChEBI" id="CHEBI:17544"/>
        <dbReference type="ChEBI" id="CHEBI:30616"/>
        <dbReference type="ChEBI" id="CHEBI:33019"/>
        <dbReference type="ChEBI" id="CHEBI:57926"/>
        <dbReference type="ChEBI" id="CHEBI:73682"/>
        <dbReference type="EC" id="2.7.7.87"/>
    </reaction>
</comment>
<dbReference type="RefSeq" id="WP_085849195.1">
    <property type="nucleotide sequence ID" value="NZ_FNZV01000004.1"/>
</dbReference>
<dbReference type="PANTHER" id="PTHR17490:SF16">
    <property type="entry name" value="THREONYLCARBAMOYL-AMP SYNTHASE"/>
    <property type="match status" value="1"/>
</dbReference>
<evidence type="ECO:0000256" key="4">
    <source>
        <dbReference type="ARBA" id="ARBA00022490"/>
    </source>
</evidence>
<dbReference type="OrthoDB" id="9814580at2"/>
<keyword evidence="9" id="KW-0067">ATP-binding</keyword>
<evidence type="ECO:0000256" key="2">
    <source>
        <dbReference type="ARBA" id="ARBA00007663"/>
    </source>
</evidence>
<comment type="subcellular location">
    <subcellularLocation>
        <location evidence="1">Cytoplasm</location>
    </subcellularLocation>
</comment>
<dbReference type="Gene3D" id="3.90.870.10">
    <property type="entry name" value="DHBP synthase"/>
    <property type="match status" value="1"/>
</dbReference>
<proteinExistence type="inferred from homology"/>
<dbReference type="GO" id="GO:0008033">
    <property type="term" value="P:tRNA processing"/>
    <property type="evidence" value="ECO:0007669"/>
    <property type="project" value="UniProtKB-KW"/>
</dbReference>
<protein>
    <recommendedName>
        <fullName evidence="10">L-threonylcarbamoyladenylate synthase</fullName>
        <ecNumber evidence="3">2.7.7.87</ecNumber>
    </recommendedName>
    <alternativeName>
        <fullName evidence="10">L-threonylcarbamoyladenylate synthase</fullName>
    </alternativeName>
</protein>
<evidence type="ECO:0000313" key="13">
    <source>
        <dbReference type="EMBL" id="SLN42980.1"/>
    </source>
</evidence>
<accession>A0A1Y5SKL1</accession>
<reference evidence="13 14" key="1">
    <citation type="submission" date="2017-03" db="EMBL/GenBank/DDBJ databases">
        <authorList>
            <person name="Afonso C.L."/>
            <person name="Miller P.J."/>
            <person name="Scott M.A."/>
            <person name="Spackman E."/>
            <person name="Goraichik I."/>
            <person name="Dimitrov K.M."/>
            <person name="Suarez D.L."/>
            <person name="Swayne D.E."/>
        </authorList>
    </citation>
    <scope>NUCLEOTIDE SEQUENCE [LARGE SCALE GENOMIC DNA]</scope>
    <source>
        <strain evidence="13 14">CECT 7971</strain>
    </source>
</reference>
<dbReference type="Pfam" id="PF01300">
    <property type="entry name" value="Sua5_yciO_yrdC"/>
    <property type="match status" value="1"/>
</dbReference>
<dbReference type="GO" id="GO:0000049">
    <property type="term" value="F:tRNA binding"/>
    <property type="evidence" value="ECO:0007669"/>
    <property type="project" value="TreeGrafter"/>
</dbReference>
<dbReference type="GO" id="GO:0005737">
    <property type="term" value="C:cytoplasm"/>
    <property type="evidence" value="ECO:0007669"/>
    <property type="project" value="UniProtKB-SubCell"/>
</dbReference>
<evidence type="ECO:0000256" key="11">
    <source>
        <dbReference type="ARBA" id="ARBA00048366"/>
    </source>
</evidence>
<gene>
    <name evidence="13" type="primary">ywlC</name>
    <name evidence="13" type="ORF">PAM7971_02072</name>
</gene>
<evidence type="ECO:0000256" key="5">
    <source>
        <dbReference type="ARBA" id="ARBA00022679"/>
    </source>
</evidence>
<organism evidence="13 14">
    <name type="scientific">Pacificibacter marinus</name>
    <dbReference type="NCBI Taxonomy" id="658057"/>
    <lineage>
        <taxon>Bacteria</taxon>
        <taxon>Pseudomonadati</taxon>
        <taxon>Pseudomonadota</taxon>
        <taxon>Alphaproteobacteria</taxon>
        <taxon>Rhodobacterales</taxon>
        <taxon>Roseobacteraceae</taxon>
        <taxon>Pacificibacter</taxon>
    </lineage>
</organism>
<name>A0A1Y5SKL1_9RHOB</name>
<evidence type="ECO:0000256" key="6">
    <source>
        <dbReference type="ARBA" id="ARBA00022694"/>
    </source>
</evidence>
<keyword evidence="7 13" id="KW-0548">Nucleotidyltransferase</keyword>
<dbReference type="GO" id="GO:0005524">
    <property type="term" value="F:ATP binding"/>
    <property type="evidence" value="ECO:0007669"/>
    <property type="project" value="UniProtKB-KW"/>
</dbReference>
<keyword evidence="4" id="KW-0963">Cytoplasm</keyword>
<dbReference type="PANTHER" id="PTHR17490">
    <property type="entry name" value="SUA5"/>
    <property type="match status" value="1"/>
</dbReference>
<dbReference type="InterPro" id="IPR050156">
    <property type="entry name" value="TC-AMP_synthase_SUA5"/>
</dbReference>
<dbReference type="STRING" id="658057.SAMN04488032_1045"/>
<evidence type="ECO:0000256" key="1">
    <source>
        <dbReference type="ARBA" id="ARBA00004496"/>
    </source>
</evidence>
<dbReference type="GO" id="GO:0006450">
    <property type="term" value="P:regulation of translational fidelity"/>
    <property type="evidence" value="ECO:0007669"/>
    <property type="project" value="TreeGrafter"/>
</dbReference>
<dbReference type="GO" id="GO:0003725">
    <property type="term" value="F:double-stranded RNA binding"/>
    <property type="evidence" value="ECO:0007669"/>
    <property type="project" value="InterPro"/>
</dbReference>
<dbReference type="SUPFAM" id="SSF55821">
    <property type="entry name" value="YrdC/RibB"/>
    <property type="match status" value="1"/>
</dbReference>
<dbReference type="Proteomes" id="UP000193307">
    <property type="component" value="Unassembled WGS sequence"/>
</dbReference>
<comment type="similarity">
    <text evidence="2">Belongs to the SUA5 family.</text>
</comment>
<keyword evidence="6" id="KW-0819">tRNA processing</keyword>
<evidence type="ECO:0000256" key="8">
    <source>
        <dbReference type="ARBA" id="ARBA00022741"/>
    </source>
</evidence>
<dbReference type="EMBL" id="FWFW01000005">
    <property type="protein sequence ID" value="SLN42980.1"/>
    <property type="molecule type" value="Genomic_DNA"/>
</dbReference>
<keyword evidence="5 13" id="KW-0808">Transferase</keyword>
<feature type="domain" description="YrdC-like" evidence="12">
    <location>
        <begin position="5"/>
        <end position="190"/>
    </location>
</feature>
<keyword evidence="8" id="KW-0547">Nucleotide-binding</keyword>
<dbReference type="AlphaFoldDB" id="A0A1Y5SKL1"/>
<keyword evidence="14" id="KW-1185">Reference proteome</keyword>
<dbReference type="GO" id="GO:0061710">
    <property type="term" value="F:L-threonylcarbamoyladenylate synthase"/>
    <property type="evidence" value="ECO:0007669"/>
    <property type="project" value="UniProtKB-EC"/>
</dbReference>
<dbReference type="InterPro" id="IPR006070">
    <property type="entry name" value="Sua5-like_dom"/>
</dbReference>
<dbReference type="EC" id="2.7.7.87" evidence="3"/>
<evidence type="ECO:0000256" key="10">
    <source>
        <dbReference type="ARBA" id="ARBA00029774"/>
    </source>
</evidence>
<sequence>MSTASQSLDHAKSTLIAGGVVLLATDTVLGLVALPSHANAVDKVFDLKKRPRAKNLPIMIANADQLVALGGKLTPTATALLCSDYMPGPLTIAVELDLDATPDWLSGRDECAVRIPDDAFLLSLLTDLGPLLVTSANLSGQDTPPTTAQALMHLNGAPNYVIHGSAKSQIPSSLVNCRAHPAKIERVGAVSAAVLQAILERSDA</sequence>
<evidence type="ECO:0000256" key="9">
    <source>
        <dbReference type="ARBA" id="ARBA00022840"/>
    </source>
</evidence>
<evidence type="ECO:0000313" key="14">
    <source>
        <dbReference type="Proteomes" id="UP000193307"/>
    </source>
</evidence>
<evidence type="ECO:0000259" key="12">
    <source>
        <dbReference type="PROSITE" id="PS51163"/>
    </source>
</evidence>
<evidence type="ECO:0000256" key="7">
    <source>
        <dbReference type="ARBA" id="ARBA00022695"/>
    </source>
</evidence>
<evidence type="ECO:0000256" key="3">
    <source>
        <dbReference type="ARBA" id="ARBA00012584"/>
    </source>
</evidence>
<dbReference type="PROSITE" id="PS51163">
    <property type="entry name" value="YRDC"/>
    <property type="match status" value="1"/>
</dbReference>